<feature type="region of interest" description="Disordered" evidence="1">
    <location>
        <begin position="92"/>
        <end position="140"/>
    </location>
</feature>
<proteinExistence type="predicted"/>
<keyword evidence="4" id="KW-1185">Reference proteome</keyword>
<accession>A0A7W7LKU2</accession>
<evidence type="ECO:0000313" key="4">
    <source>
        <dbReference type="Proteomes" id="UP000556084"/>
    </source>
</evidence>
<dbReference type="EMBL" id="JACHJH010000001">
    <property type="protein sequence ID" value="MBB4892088.1"/>
    <property type="molecule type" value="Genomic_DNA"/>
</dbReference>
<dbReference type="InterPro" id="IPR011047">
    <property type="entry name" value="Quinoprotein_ADH-like_sf"/>
</dbReference>
<feature type="compositionally biased region" description="Polar residues" evidence="1">
    <location>
        <begin position="111"/>
        <end position="127"/>
    </location>
</feature>
<dbReference type="Proteomes" id="UP000556084">
    <property type="component" value="Unassembled WGS sequence"/>
</dbReference>
<gene>
    <name evidence="3" type="ORF">FHS39_001088</name>
</gene>
<feature type="region of interest" description="Disordered" evidence="1">
    <location>
        <begin position="513"/>
        <end position="537"/>
    </location>
</feature>
<evidence type="ECO:0000313" key="3">
    <source>
        <dbReference type="EMBL" id="MBB4892088.1"/>
    </source>
</evidence>
<dbReference type="SUPFAM" id="SSF50998">
    <property type="entry name" value="Quinoprotein alcohol dehydrogenase-like"/>
    <property type="match status" value="1"/>
</dbReference>
<keyword evidence="2" id="KW-0472">Membrane</keyword>
<reference evidence="3 4" key="1">
    <citation type="submission" date="2020-08" db="EMBL/GenBank/DDBJ databases">
        <title>Genomic Encyclopedia of Type Strains, Phase III (KMG-III): the genomes of soil and plant-associated and newly described type strains.</title>
        <authorList>
            <person name="Whitman W."/>
        </authorList>
    </citation>
    <scope>NUCLEOTIDE SEQUENCE [LARGE SCALE GENOMIC DNA]</scope>
    <source>
        <strain evidence="3 4">CECT 3266</strain>
    </source>
</reference>
<dbReference type="RefSeq" id="WP_184346573.1">
    <property type="nucleotide sequence ID" value="NZ_JACHJH010000001.1"/>
</dbReference>
<feature type="region of interest" description="Disordered" evidence="1">
    <location>
        <begin position="166"/>
        <end position="199"/>
    </location>
</feature>
<dbReference type="AlphaFoldDB" id="A0A7W7LKU2"/>
<comment type="caution">
    <text evidence="3">The sequence shown here is derived from an EMBL/GenBank/DDBJ whole genome shotgun (WGS) entry which is preliminary data.</text>
</comment>
<organism evidence="3 4">
    <name type="scientific">Streptomyces olivoverticillatus</name>
    <dbReference type="NCBI Taxonomy" id="66427"/>
    <lineage>
        <taxon>Bacteria</taxon>
        <taxon>Bacillati</taxon>
        <taxon>Actinomycetota</taxon>
        <taxon>Actinomycetes</taxon>
        <taxon>Kitasatosporales</taxon>
        <taxon>Streptomycetaceae</taxon>
        <taxon>Streptomyces</taxon>
    </lineage>
</organism>
<evidence type="ECO:0000256" key="2">
    <source>
        <dbReference type="SAM" id="Phobius"/>
    </source>
</evidence>
<feature type="compositionally biased region" description="Polar residues" evidence="1">
    <location>
        <begin position="513"/>
        <end position="526"/>
    </location>
</feature>
<name>A0A7W7LKU2_9ACTN</name>
<sequence>MTTGTDPSTVPDWPAPVVRLTGQGTVEVDGVTVALPPDLDNAEARQWAVMNVAERYARLGRAIRVTAIEPDGTTFPLIVHLDGTVEALAIETTGGRRGWRRPRSADKPAAKSSNAQSGPSQRGNARNNAKGPAQPGNKSQVKGMIAAGGFLGLIALGAVVVLSGGGGSPSSAPHTEATTPSVRPTPPPPANLPRPAPDGWTTRAAWALKVSSQITPAVDEDGTIAAVTDHGQLEILDPSGVPKWTAGVPNDASGSLVFTHIDGQRVIAVTAGQTLHYWRVEGQDHSHTSVGIPISGTVTFLGPSPLISLQDSTAAVIADGKVQNVDLPVRATALAADKQTVLAADPSGHWWRLAPGRQPDKGLEMKAPADKTQLNTVLGVDGNRLVGVWKKDDTTWVSAYDATTGNPLATIKGGKDPGSLNVRAAGPLIAVGPLLLDTQNNTGREVTGATPKSAAAGRIYALDQQQRWHALTTGADVVMSGQDVAIPLGVADKRALVLADKLGDKLLYALTPGNTTGQPSSNSSGQVAAPEPPGRSS</sequence>
<feature type="compositionally biased region" description="Pro residues" evidence="1">
    <location>
        <begin position="183"/>
        <end position="196"/>
    </location>
</feature>
<evidence type="ECO:0000256" key="1">
    <source>
        <dbReference type="SAM" id="MobiDB-lite"/>
    </source>
</evidence>
<keyword evidence="2" id="KW-1133">Transmembrane helix</keyword>
<protein>
    <submittedName>
        <fullName evidence="3">Outer membrane protein assembly factor BamB</fullName>
    </submittedName>
</protein>
<keyword evidence="2" id="KW-0812">Transmembrane</keyword>
<feature type="transmembrane region" description="Helical" evidence="2">
    <location>
        <begin position="144"/>
        <end position="165"/>
    </location>
</feature>